<keyword evidence="2" id="KW-0963">Cytoplasm</keyword>
<dbReference type="SUPFAM" id="SSF103657">
    <property type="entry name" value="BAR/IMD domain-like"/>
    <property type="match status" value="1"/>
</dbReference>
<feature type="compositionally biased region" description="Pro residues" evidence="6">
    <location>
        <begin position="608"/>
        <end position="622"/>
    </location>
</feature>
<dbReference type="EMBL" id="MU151298">
    <property type="protein sequence ID" value="KAF9445495.1"/>
    <property type="molecule type" value="Genomic_DNA"/>
</dbReference>
<dbReference type="OrthoDB" id="19092at2759"/>
<evidence type="ECO:0000256" key="6">
    <source>
        <dbReference type="SAM" id="MobiDB-lite"/>
    </source>
</evidence>
<comment type="subcellular location">
    <subcellularLocation>
        <location evidence="1">Cytoplasm</location>
        <location evidence="1">Cytoskeleton</location>
    </subcellularLocation>
</comment>
<feature type="compositionally biased region" description="Polar residues" evidence="6">
    <location>
        <begin position="438"/>
        <end position="449"/>
    </location>
</feature>
<feature type="compositionally biased region" description="Low complexity" evidence="6">
    <location>
        <begin position="746"/>
        <end position="760"/>
    </location>
</feature>
<keyword evidence="3" id="KW-0597">Phosphoprotein</keyword>
<evidence type="ECO:0000256" key="4">
    <source>
        <dbReference type="ARBA" id="ARBA00023212"/>
    </source>
</evidence>
<evidence type="ECO:0000256" key="1">
    <source>
        <dbReference type="ARBA" id="ARBA00004245"/>
    </source>
</evidence>
<dbReference type="FunFam" id="1.20.1270.60:FF:000045">
    <property type="entry name" value="Cell division control protein"/>
    <property type="match status" value="1"/>
</dbReference>
<dbReference type="PROSITE" id="PS51741">
    <property type="entry name" value="F_BAR"/>
    <property type="match status" value="1"/>
</dbReference>
<dbReference type="Gene3D" id="1.20.1270.60">
    <property type="entry name" value="Arfaptin homology (AH) domain/BAR domain"/>
    <property type="match status" value="1"/>
</dbReference>
<feature type="compositionally biased region" description="Low complexity" evidence="6">
    <location>
        <begin position="405"/>
        <end position="434"/>
    </location>
</feature>
<reference evidence="8" key="1">
    <citation type="submission" date="2020-11" db="EMBL/GenBank/DDBJ databases">
        <authorList>
            <consortium name="DOE Joint Genome Institute"/>
            <person name="Ahrendt S."/>
            <person name="Riley R."/>
            <person name="Andreopoulos W."/>
            <person name="Labutti K."/>
            <person name="Pangilinan J."/>
            <person name="Ruiz-Duenas F.J."/>
            <person name="Barrasa J.M."/>
            <person name="Sanchez-Garcia M."/>
            <person name="Camarero S."/>
            <person name="Miyauchi S."/>
            <person name="Serrano A."/>
            <person name="Linde D."/>
            <person name="Babiker R."/>
            <person name="Drula E."/>
            <person name="Ayuso-Fernandez I."/>
            <person name="Pacheco R."/>
            <person name="Padilla G."/>
            <person name="Ferreira P."/>
            <person name="Barriuso J."/>
            <person name="Kellner H."/>
            <person name="Castanera R."/>
            <person name="Alfaro M."/>
            <person name="Ramirez L."/>
            <person name="Pisabarro A.G."/>
            <person name="Kuo A."/>
            <person name="Tritt A."/>
            <person name="Lipzen A."/>
            <person name="He G."/>
            <person name="Yan M."/>
            <person name="Ng V."/>
            <person name="Cullen D."/>
            <person name="Martin F."/>
            <person name="Rosso M.-N."/>
            <person name="Henrissat B."/>
            <person name="Hibbett D."/>
            <person name="Martinez A.T."/>
            <person name="Grigoriev I.V."/>
        </authorList>
    </citation>
    <scope>NUCLEOTIDE SEQUENCE</scope>
    <source>
        <strain evidence="8">MF-IS2</strain>
    </source>
</reference>
<name>A0A9P6C1C2_9AGAR</name>
<dbReference type="CDD" id="cd07651">
    <property type="entry name" value="F-BAR_PombeCdc15_like"/>
    <property type="match status" value="1"/>
</dbReference>
<feature type="region of interest" description="Disordered" evidence="6">
    <location>
        <begin position="1"/>
        <end position="22"/>
    </location>
</feature>
<dbReference type="PANTHER" id="PTHR23065:SF7">
    <property type="entry name" value="NOSTRIN, ISOFORM H"/>
    <property type="match status" value="1"/>
</dbReference>
<feature type="domain" description="F-BAR" evidence="7">
    <location>
        <begin position="28"/>
        <end position="281"/>
    </location>
</feature>
<evidence type="ECO:0000259" key="7">
    <source>
        <dbReference type="PROSITE" id="PS51741"/>
    </source>
</evidence>
<dbReference type="GO" id="GO:0005543">
    <property type="term" value="F:phospholipid binding"/>
    <property type="evidence" value="ECO:0007669"/>
    <property type="project" value="TreeGrafter"/>
</dbReference>
<dbReference type="AlphaFoldDB" id="A0A9P6C1C2"/>
<comment type="caution">
    <text evidence="8">The sequence shown here is derived from an EMBL/GenBank/DDBJ whole genome shotgun (WGS) entry which is preliminary data.</text>
</comment>
<evidence type="ECO:0000313" key="9">
    <source>
        <dbReference type="Proteomes" id="UP000807342"/>
    </source>
</evidence>
<keyword evidence="9" id="KW-1185">Reference proteome</keyword>
<dbReference type="GO" id="GO:0007010">
    <property type="term" value="P:cytoskeleton organization"/>
    <property type="evidence" value="ECO:0007669"/>
    <property type="project" value="TreeGrafter"/>
</dbReference>
<feature type="region of interest" description="Disordered" evidence="6">
    <location>
        <begin position="338"/>
        <end position="796"/>
    </location>
</feature>
<protein>
    <recommendedName>
        <fullName evidence="7">F-BAR domain-containing protein</fullName>
    </recommendedName>
</protein>
<evidence type="ECO:0000313" key="8">
    <source>
        <dbReference type="EMBL" id="KAF9445495.1"/>
    </source>
</evidence>
<dbReference type="InterPro" id="IPR027267">
    <property type="entry name" value="AH/BAR_dom_sf"/>
</dbReference>
<feature type="compositionally biased region" description="Polar residues" evidence="6">
    <location>
        <begin position="772"/>
        <end position="793"/>
    </location>
</feature>
<feature type="compositionally biased region" description="Polar residues" evidence="6">
    <location>
        <begin position="660"/>
        <end position="678"/>
    </location>
</feature>
<keyword evidence="4" id="KW-0206">Cytoskeleton</keyword>
<dbReference type="GO" id="GO:0009898">
    <property type="term" value="C:cytoplasmic side of plasma membrane"/>
    <property type="evidence" value="ECO:0007669"/>
    <property type="project" value="TreeGrafter"/>
</dbReference>
<accession>A0A9P6C1C2</accession>
<dbReference type="Proteomes" id="UP000807342">
    <property type="component" value="Unassembled WGS sequence"/>
</dbReference>
<sequence length="887" mass="96518">MSARRQASTTSLSQFARTGSPTAQRGSIDFCNSFWGFKDQGYDVLSRRMRGAIHTTEELRNFWKERAAIEEDYAKRLSKLGKVVLGKDEVGDLRRSLDTIRDETDKQATFHLTLAQQIRTELEAPSIDFQAKQMQHKKTYLASIEKQCKAKQLQETHVDKAREKYEQDCIKINSYTAQSSLVQGKDWEKIQLKLERAKQTVQSNEREFANFTRVIETTVQKWEQDWKAFCDGCQDLEEARIDFMKDNMWSYANLVSTVCVADDESCERVRVSLEQMETEREIEHFVTVYGSGSQIPDPPAFVNYQLPDAIPSSASQPTYRFANFTRSSARDVPLQLHRNSTYVPPPSQDEEAVNTAGRGAGGGGPTRRADTFPEPSNLNRLSTQRNSTYGGQPQQPYINGGGPGHSPSPSQNHQNYNGMPGTSPSSGASSSSVPLQRRPTNAAPSSQSHRIPPATHDPLAETIDPTADTYIKVGNHAYRADPSKDPQVHSGAGPSGSGPASRTNGAVSPAAKQNGVDPLQKQLEDLQNVVQASGSNRRNTTYRGQATGAGPSGSSSAGPSHTKGADSLSVGGTLSLSPPATSPSPGASSSGSQRVRDYRNSAELVVGAPPPAASRPASPNPPTANFMIPRNTTAPPESEVVQEVLADYHQSLPGERKVISRTNSRRGSFVSQHMQSPASAGPSGAYGRGPSLSVSSQHGQGLARPPSAGHAGIGAHGGQSRGNSPQPPSRGPSPGPGEIMNTGSMAGQPGQQHPPQQAYQHPPPPQQHAQPRRNSTYITPPSSGTPVRATSPNPVGIALDPSGRVSHDEMAQRYQMQQHSSSSRGCMDMDSMLSKPRTSSHLHLHHIINHHRTRTRRLMRRLMDIKGRPVGMECIRLFRVRVRVHWL</sequence>
<keyword evidence="5" id="KW-0175">Coiled coil</keyword>
<evidence type="ECO:0000256" key="2">
    <source>
        <dbReference type="ARBA" id="ARBA00022490"/>
    </source>
</evidence>
<dbReference type="InterPro" id="IPR031160">
    <property type="entry name" value="F_BAR_dom"/>
</dbReference>
<feature type="compositionally biased region" description="Low complexity" evidence="6">
    <location>
        <begin position="548"/>
        <end position="560"/>
    </location>
</feature>
<dbReference type="Pfam" id="PF00611">
    <property type="entry name" value="FCH"/>
    <property type="match status" value="1"/>
</dbReference>
<evidence type="ECO:0000256" key="5">
    <source>
        <dbReference type="PROSITE-ProRule" id="PRU01077"/>
    </source>
</evidence>
<dbReference type="InterPro" id="IPR001060">
    <property type="entry name" value="FCH_dom"/>
</dbReference>
<evidence type="ECO:0000256" key="3">
    <source>
        <dbReference type="ARBA" id="ARBA00022553"/>
    </source>
</evidence>
<feature type="compositionally biased region" description="Low complexity" evidence="6">
    <location>
        <begin position="573"/>
        <end position="592"/>
    </location>
</feature>
<dbReference type="GO" id="GO:0120104">
    <property type="term" value="C:mitotic actomyosin contractile ring, proximal layer"/>
    <property type="evidence" value="ECO:0007669"/>
    <property type="project" value="TreeGrafter"/>
</dbReference>
<feature type="compositionally biased region" description="Basic and acidic residues" evidence="6">
    <location>
        <begin position="478"/>
        <end position="487"/>
    </location>
</feature>
<feature type="compositionally biased region" description="Polar residues" evidence="6">
    <location>
        <begin position="528"/>
        <end position="544"/>
    </location>
</feature>
<organism evidence="8 9">
    <name type="scientific">Macrolepiota fuliginosa MF-IS2</name>
    <dbReference type="NCBI Taxonomy" id="1400762"/>
    <lineage>
        <taxon>Eukaryota</taxon>
        <taxon>Fungi</taxon>
        <taxon>Dikarya</taxon>
        <taxon>Basidiomycota</taxon>
        <taxon>Agaricomycotina</taxon>
        <taxon>Agaricomycetes</taxon>
        <taxon>Agaricomycetidae</taxon>
        <taxon>Agaricales</taxon>
        <taxon>Agaricineae</taxon>
        <taxon>Agaricaceae</taxon>
        <taxon>Macrolepiota</taxon>
    </lineage>
</organism>
<dbReference type="SMART" id="SM00055">
    <property type="entry name" value="FCH"/>
    <property type="match status" value="1"/>
</dbReference>
<feature type="compositionally biased region" description="Gly residues" evidence="6">
    <location>
        <begin position="711"/>
        <end position="720"/>
    </location>
</feature>
<gene>
    <name evidence="8" type="ORF">P691DRAFT_265605</name>
</gene>
<dbReference type="PANTHER" id="PTHR23065">
    <property type="entry name" value="PROLINE-SERINE-THREONINE PHOSPHATASE INTERACTING PROTEIN 1"/>
    <property type="match status" value="1"/>
</dbReference>
<proteinExistence type="predicted"/>
<feature type="compositionally biased region" description="Pro residues" evidence="6">
    <location>
        <begin position="725"/>
        <end position="735"/>
    </location>
</feature>
<feature type="compositionally biased region" description="Polar residues" evidence="6">
    <location>
        <begin position="374"/>
        <end position="397"/>
    </location>
</feature>